<protein>
    <recommendedName>
        <fullName evidence="15">Claudin</fullName>
    </recommendedName>
</protein>
<comment type="caution">
    <text evidence="13">The sequence shown here is derived from an EMBL/GenBank/DDBJ whole genome shotgun (WGS) entry which is preliminary data.</text>
</comment>
<evidence type="ECO:0000256" key="9">
    <source>
        <dbReference type="ARBA" id="ARBA00023136"/>
    </source>
</evidence>
<evidence type="ECO:0000256" key="6">
    <source>
        <dbReference type="ARBA" id="ARBA00022692"/>
    </source>
</evidence>
<feature type="transmembrane region" description="Helical" evidence="11">
    <location>
        <begin position="160"/>
        <end position="181"/>
    </location>
</feature>
<keyword evidence="6 11" id="KW-0812">Transmembrane</keyword>
<keyword evidence="8 11" id="KW-1133">Transmembrane helix</keyword>
<keyword evidence="14" id="KW-1185">Reference proteome</keyword>
<feature type="signal peptide" evidence="12">
    <location>
        <begin position="1"/>
        <end position="25"/>
    </location>
</feature>
<comment type="similarity">
    <text evidence="3">Belongs to the claudin family.</text>
</comment>
<dbReference type="PROSITE" id="PS01346">
    <property type="entry name" value="CLAUDIN"/>
    <property type="match status" value="1"/>
</dbReference>
<dbReference type="GO" id="GO:0005923">
    <property type="term" value="C:bicellular tight junction"/>
    <property type="evidence" value="ECO:0007669"/>
    <property type="project" value="UniProtKB-SubCell"/>
</dbReference>
<evidence type="ECO:0000256" key="10">
    <source>
        <dbReference type="SAM" id="MobiDB-lite"/>
    </source>
</evidence>
<dbReference type="Gene3D" id="1.20.140.150">
    <property type="match status" value="1"/>
</dbReference>
<evidence type="ECO:0000256" key="11">
    <source>
        <dbReference type="SAM" id="Phobius"/>
    </source>
</evidence>
<accession>A0A9N7V4S8</accession>
<sequence length="357" mass="38797">MAVALQVVALVLGVVSWCLQSSCTSSQVWKVRSQAESLSSNQWQFEGLWMSCAATSLGSVQCSRFKTLLGLPVHLQTCRALMILSLLVGLAAIIVSVLGLKCIKIGRTPEPVKDQIALSGGVMFILSGVFTLTAVSWYAARVVHDFYDPLYGGVRFELGTGLYLGWTSASLAVLGGSLLCCSCRRTSSAPPTGQFSYSFSKTSQGQSIYRAAPASDASSSKAYNFYFKESLWFRGGRALNSSEPVPGLVLHVSRELAPGQEICVQGAGCLLEAPGGRGPFELENKTNRKQRAGLPERPQGAGGEEEERAERKRSGRRGRGASRTRPSIREEKTEKRGKEPAEQRNINRNLREQEEEP</sequence>
<comment type="subcellular location">
    <subcellularLocation>
        <location evidence="1">Cell junction</location>
        <location evidence="1">Tight junction</location>
    </subcellularLocation>
    <subcellularLocation>
        <location evidence="2">Cell membrane</location>
        <topology evidence="2">Multi-pass membrane protein</topology>
    </subcellularLocation>
</comment>
<feature type="transmembrane region" description="Helical" evidence="11">
    <location>
        <begin position="121"/>
        <end position="140"/>
    </location>
</feature>
<feature type="compositionally biased region" description="Basic and acidic residues" evidence="10">
    <location>
        <begin position="327"/>
        <end position="342"/>
    </location>
</feature>
<evidence type="ECO:0000256" key="2">
    <source>
        <dbReference type="ARBA" id="ARBA00004651"/>
    </source>
</evidence>
<feature type="compositionally biased region" description="Basic residues" evidence="10">
    <location>
        <begin position="311"/>
        <end position="322"/>
    </location>
</feature>
<evidence type="ECO:0000256" key="8">
    <source>
        <dbReference type="ARBA" id="ARBA00022989"/>
    </source>
</evidence>
<dbReference type="GO" id="GO:0005886">
    <property type="term" value="C:plasma membrane"/>
    <property type="evidence" value="ECO:0007669"/>
    <property type="project" value="UniProtKB-SubCell"/>
</dbReference>
<proteinExistence type="inferred from homology"/>
<dbReference type="Proteomes" id="UP001153269">
    <property type="component" value="Unassembled WGS sequence"/>
</dbReference>
<name>A0A9N7V4S8_PLEPL</name>
<dbReference type="Pfam" id="PF00822">
    <property type="entry name" value="PMP22_Claudin"/>
    <property type="match status" value="1"/>
</dbReference>
<keyword evidence="4" id="KW-0796">Tight junction</keyword>
<keyword evidence="9 11" id="KW-0472">Membrane</keyword>
<feature type="chain" id="PRO_5040402904" description="Claudin" evidence="12">
    <location>
        <begin position="26"/>
        <end position="357"/>
    </location>
</feature>
<keyword evidence="5" id="KW-1003">Cell membrane</keyword>
<dbReference type="PANTHER" id="PTHR12002">
    <property type="entry name" value="CLAUDIN"/>
    <property type="match status" value="1"/>
</dbReference>
<evidence type="ECO:0000256" key="7">
    <source>
        <dbReference type="ARBA" id="ARBA00022949"/>
    </source>
</evidence>
<dbReference type="AlphaFoldDB" id="A0A9N7V4S8"/>
<gene>
    <name evidence="13" type="ORF">PLEPLA_LOCUS30575</name>
</gene>
<evidence type="ECO:0000313" key="13">
    <source>
        <dbReference type="EMBL" id="CAB1442856.1"/>
    </source>
</evidence>
<evidence type="ECO:0000256" key="12">
    <source>
        <dbReference type="SAM" id="SignalP"/>
    </source>
</evidence>
<evidence type="ECO:0008006" key="15">
    <source>
        <dbReference type="Google" id="ProtNLM"/>
    </source>
</evidence>
<feature type="region of interest" description="Disordered" evidence="10">
    <location>
        <begin position="280"/>
        <end position="357"/>
    </location>
</feature>
<dbReference type="PRINTS" id="PR01077">
    <property type="entry name" value="CLAUDIN"/>
</dbReference>
<keyword evidence="12" id="KW-0732">Signal</keyword>
<evidence type="ECO:0000313" key="14">
    <source>
        <dbReference type="Proteomes" id="UP001153269"/>
    </source>
</evidence>
<feature type="transmembrane region" description="Helical" evidence="11">
    <location>
        <begin position="80"/>
        <end position="100"/>
    </location>
</feature>
<evidence type="ECO:0000256" key="5">
    <source>
        <dbReference type="ARBA" id="ARBA00022475"/>
    </source>
</evidence>
<evidence type="ECO:0000256" key="3">
    <source>
        <dbReference type="ARBA" id="ARBA00008295"/>
    </source>
</evidence>
<organism evidence="13 14">
    <name type="scientific">Pleuronectes platessa</name>
    <name type="common">European plaice</name>
    <dbReference type="NCBI Taxonomy" id="8262"/>
    <lineage>
        <taxon>Eukaryota</taxon>
        <taxon>Metazoa</taxon>
        <taxon>Chordata</taxon>
        <taxon>Craniata</taxon>
        <taxon>Vertebrata</taxon>
        <taxon>Euteleostomi</taxon>
        <taxon>Actinopterygii</taxon>
        <taxon>Neopterygii</taxon>
        <taxon>Teleostei</taxon>
        <taxon>Neoteleostei</taxon>
        <taxon>Acanthomorphata</taxon>
        <taxon>Carangaria</taxon>
        <taxon>Pleuronectiformes</taxon>
        <taxon>Pleuronectoidei</taxon>
        <taxon>Pleuronectidae</taxon>
        <taxon>Pleuronectes</taxon>
    </lineage>
</organism>
<dbReference type="EMBL" id="CADEAL010002935">
    <property type="protein sequence ID" value="CAB1442856.1"/>
    <property type="molecule type" value="Genomic_DNA"/>
</dbReference>
<reference evidence="13" key="1">
    <citation type="submission" date="2020-03" db="EMBL/GenBank/DDBJ databases">
        <authorList>
            <person name="Weist P."/>
        </authorList>
    </citation>
    <scope>NUCLEOTIDE SEQUENCE</scope>
</reference>
<dbReference type="InterPro" id="IPR017974">
    <property type="entry name" value="Claudin_CS"/>
</dbReference>
<keyword evidence="7" id="KW-0965">Cell junction</keyword>
<dbReference type="InterPro" id="IPR006187">
    <property type="entry name" value="Claudin"/>
</dbReference>
<evidence type="ECO:0000256" key="1">
    <source>
        <dbReference type="ARBA" id="ARBA00004435"/>
    </source>
</evidence>
<dbReference type="GO" id="GO:0005198">
    <property type="term" value="F:structural molecule activity"/>
    <property type="evidence" value="ECO:0007669"/>
    <property type="project" value="InterPro"/>
</dbReference>
<evidence type="ECO:0000256" key="4">
    <source>
        <dbReference type="ARBA" id="ARBA00022427"/>
    </source>
</evidence>
<dbReference type="InterPro" id="IPR004031">
    <property type="entry name" value="PMP22/EMP/MP20/Claudin"/>
</dbReference>